<evidence type="ECO:0000313" key="3">
    <source>
        <dbReference type="EMBL" id="GAF89510.1"/>
    </source>
</evidence>
<gene>
    <name evidence="3" type="ORF">S01H1_20748</name>
</gene>
<dbReference type="AlphaFoldDB" id="X0UM19"/>
<dbReference type="PANTHER" id="PTHR43818">
    <property type="entry name" value="BCDNA.GH03377"/>
    <property type="match status" value="1"/>
</dbReference>
<protein>
    <recommendedName>
        <fullName evidence="2">Gfo/Idh/MocA-like oxidoreductase N-terminal domain-containing protein</fullName>
    </recommendedName>
</protein>
<dbReference type="SUPFAM" id="SSF51735">
    <property type="entry name" value="NAD(P)-binding Rossmann-fold domains"/>
    <property type="match status" value="1"/>
</dbReference>
<keyword evidence="1" id="KW-0560">Oxidoreductase</keyword>
<dbReference type="InterPro" id="IPR000683">
    <property type="entry name" value="Gfo/Idh/MocA-like_OxRdtase_N"/>
</dbReference>
<evidence type="ECO:0000256" key="1">
    <source>
        <dbReference type="ARBA" id="ARBA00023002"/>
    </source>
</evidence>
<dbReference type="GO" id="GO:0016491">
    <property type="term" value="F:oxidoreductase activity"/>
    <property type="evidence" value="ECO:0007669"/>
    <property type="project" value="UniProtKB-KW"/>
</dbReference>
<dbReference type="InterPro" id="IPR050463">
    <property type="entry name" value="Gfo/Idh/MocA_oxidrdct_glycsds"/>
</dbReference>
<proteinExistence type="predicted"/>
<reference evidence="3" key="1">
    <citation type="journal article" date="2014" name="Front. Microbiol.">
        <title>High frequency of phylogenetically diverse reductive dehalogenase-homologous genes in deep subseafloor sedimentary metagenomes.</title>
        <authorList>
            <person name="Kawai M."/>
            <person name="Futagami T."/>
            <person name="Toyoda A."/>
            <person name="Takaki Y."/>
            <person name="Nishi S."/>
            <person name="Hori S."/>
            <person name="Arai W."/>
            <person name="Tsubouchi T."/>
            <person name="Morono Y."/>
            <person name="Uchiyama I."/>
            <person name="Ito T."/>
            <person name="Fujiyama A."/>
            <person name="Inagaki F."/>
            <person name="Takami H."/>
        </authorList>
    </citation>
    <scope>NUCLEOTIDE SEQUENCE</scope>
    <source>
        <strain evidence="3">Expedition CK06-06</strain>
    </source>
</reference>
<evidence type="ECO:0000259" key="2">
    <source>
        <dbReference type="Pfam" id="PF01408"/>
    </source>
</evidence>
<name>X0UM19_9ZZZZ</name>
<comment type="caution">
    <text evidence="3">The sequence shown here is derived from an EMBL/GenBank/DDBJ whole genome shotgun (WGS) entry which is preliminary data.</text>
</comment>
<feature type="domain" description="Gfo/Idh/MocA-like oxidoreductase N-terminal" evidence="2">
    <location>
        <begin position="8"/>
        <end position="125"/>
    </location>
</feature>
<organism evidence="3">
    <name type="scientific">marine sediment metagenome</name>
    <dbReference type="NCBI Taxonomy" id="412755"/>
    <lineage>
        <taxon>unclassified sequences</taxon>
        <taxon>metagenomes</taxon>
        <taxon>ecological metagenomes</taxon>
    </lineage>
</organism>
<sequence length="140" mass="15646">MKTLNKKIKVGIVGSGFISGIHVRSLKSVSDAEIIACSSIDEEGLKELTKKCEIPYSFIDYRKMLEMDEIDVVCLGVPNNLHLQMTLDCAAAGKHIICEKPLCNNLRDADLMINACKEAGVKLMYVEQYCFAPKYIKLKE</sequence>
<dbReference type="Gene3D" id="3.40.50.720">
    <property type="entry name" value="NAD(P)-binding Rossmann-like Domain"/>
    <property type="match status" value="1"/>
</dbReference>
<dbReference type="GO" id="GO:0000166">
    <property type="term" value="F:nucleotide binding"/>
    <property type="evidence" value="ECO:0007669"/>
    <property type="project" value="InterPro"/>
</dbReference>
<dbReference type="Pfam" id="PF01408">
    <property type="entry name" value="GFO_IDH_MocA"/>
    <property type="match status" value="1"/>
</dbReference>
<dbReference type="PANTHER" id="PTHR43818:SF11">
    <property type="entry name" value="BCDNA.GH03377"/>
    <property type="match status" value="1"/>
</dbReference>
<dbReference type="EMBL" id="BARS01011401">
    <property type="protein sequence ID" value="GAF89510.1"/>
    <property type="molecule type" value="Genomic_DNA"/>
</dbReference>
<feature type="non-terminal residue" evidence="3">
    <location>
        <position position="140"/>
    </location>
</feature>
<accession>X0UM19</accession>
<dbReference type="InterPro" id="IPR036291">
    <property type="entry name" value="NAD(P)-bd_dom_sf"/>
</dbReference>